<feature type="transmembrane region" description="Helical" evidence="2">
    <location>
        <begin position="313"/>
        <end position="334"/>
    </location>
</feature>
<feature type="transmembrane region" description="Helical" evidence="2">
    <location>
        <begin position="165"/>
        <end position="188"/>
    </location>
</feature>
<evidence type="ECO:0000256" key="2">
    <source>
        <dbReference type="SAM" id="Phobius"/>
    </source>
</evidence>
<name>A8S0R3_ENTBW</name>
<dbReference type="PaxDb" id="411902-CLOBOL_05743"/>
<feature type="transmembrane region" description="Helical" evidence="2">
    <location>
        <begin position="16"/>
        <end position="38"/>
    </location>
</feature>
<keyword evidence="2" id="KW-0812">Transmembrane</keyword>
<dbReference type="AlphaFoldDB" id="A8S0R3"/>
<feature type="compositionally biased region" description="Basic and acidic residues" evidence="1">
    <location>
        <begin position="593"/>
        <end position="614"/>
    </location>
</feature>
<accession>A8S0R3</accession>
<reference evidence="3 4" key="2">
    <citation type="submission" date="2007-09" db="EMBL/GenBank/DDBJ databases">
        <title>Draft genome sequence of Clostridium bolteae (ATCC BAA-613).</title>
        <authorList>
            <person name="Sudarsanam P."/>
            <person name="Ley R."/>
            <person name="Guruge J."/>
            <person name="Turnbaugh P.J."/>
            <person name="Mahowald M."/>
            <person name="Liep D."/>
            <person name="Gordon J."/>
        </authorList>
    </citation>
    <scope>NUCLEOTIDE SEQUENCE [LARGE SCALE GENOMIC DNA]</scope>
    <source>
        <strain evidence="4">ATCC BAA-613 / DSM 15670 / CCUG 46953 / JCM 12243 / WAL 16351</strain>
    </source>
</reference>
<proteinExistence type="predicted"/>
<feature type="compositionally biased region" description="Basic and acidic residues" evidence="1">
    <location>
        <begin position="494"/>
        <end position="510"/>
    </location>
</feature>
<feature type="compositionally biased region" description="Polar residues" evidence="1">
    <location>
        <begin position="762"/>
        <end position="775"/>
    </location>
</feature>
<feature type="compositionally biased region" description="Polar residues" evidence="1">
    <location>
        <begin position="582"/>
        <end position="592"/>
    </location>
</feature>
<keyword evidence="2" id="KW-1133">Transmembrane helix</keyword>
<comment type="caution">
    <text evidence="3">The sequence shown here is derived from an EMBL/GenBank/DDBJ whole genome shotgun (WGS) entry which is preliminary data.</text>
</comment>
<evidence type="ECO:0008006" key="5">
    <source>
        <dbReference type="Google" id="ProtNLM"/>
    </source>
</evidence>
<reference evidence="3 4" key="1">
    <citation type="submission" date="2007-08" db="EMBL/GenBank/DDBJ databases">
        <authorList>
            <person name="Fulton L."/>
            <person name="Clifton S."/>
            <person name="Fulton B."/>
            <person name="Xu J."/>
            <person name="Minx P."/>
            <person name="Pepin K.H."/>
            <person name="Johnson M."/>
            <person name="Thiruvilangam P."/>
            <person name="Bhonagiri V."/>
            <person name="Nash W.E."/>
            <person name="Mardis E.R."/>
            <person name="Wilson R.K."/>
        </authorList>
    </citation>
    <scope>NUCLEOTIDE SEQUENCE [LARGE SCALE GENOMIC DNA]</scope>
    <source>
        <strain evidence="4">ATCC BAA-613 / DSM 15670 / CCUG 46953 / JCM 12243 / WAL 16351</strain>
    </source>
</reference>
<dbReference type="eggNOG" id="COG3704">
    <property type="taxonomic scope" value="Bacteria"/>
</dbReference>
<feature type="compositionally biased region" description="Basic and acidic residues" evidence="1">
    <location>
        <begin position="668"/>
        <end position="681"/>
    </location>
</feature>
<dbReference type="EMBL" id="ABCC02000043">
    <property type="protein sequence ID" value="EDP13991.1"/>
    <property type="molecule type" value="Genomic_DNA"/>
</dbReference>
<feature type="transmembrane region" description="Helical" evidence="2">
    <location>
        <begin position="287"/>
        <end position="307"/>
    </location>
</feature>
<feature type="compositionally biased region" description="Basic and acidic residues" evidence="1">
    <location>
        <begin position="776"/>
        <end position="796"/>
    </location>
</feature>
<feature type="transmembrane region" description="Helical" evidence="2">
    <location>
        <begin position="346"/>
        <end position="365"/>
    </location>
</feature>
<evidence type="ECO:0000256" key="1">
    <source>
        <dbReference type="SAM" id="MobiDB-lite"/>
    </source>
</evidence>
<evidence type="ECO:0000313" key="4">
    <source>
        <dbReference type="Proteomes" id="UP000005396"/>
    </source>
</evidence>
<evidence type="ECO:0000313" key="3">
    <source>
        <dbReference type="EMBL" id="EDP13991.1"/>
    </source>
</evidence>
<gene>
    <name evidence="3" type="ORF">CLOBOL_05743</name>
</gene>
<sequence>MRDTMSLVKKFNKLQIIVAMCVMICLTVNISTVTAFAAGGGAFGITDELDGLEGDGKYLSQEYRDNYQLDIEKLGIKDAGYGILNAISNGIFSAITFVGLASIAVFYYALDFDIAALLEPMISSIQSSLRLNVFLPIFQLILVGALILAIVRFARRDFSGLMGQFGKVIFVLIMSILLVHDSATFLSYTSNITKSLSVQIMTGVSGVDIESGTSEYAATAAGVLWVSLVHEPWKSLEFAGYDYADEDVEFFLTETDEDTRNNKVQEIREDNPKAFSKSTAGQRMGQGAIMFLTMLFKCIVYILIAVILLLFQIFTVILVLLAPVILLMALMPGYDFMILGVWCRKMLEIQIGILVVTFLMGIMVLMDQLLQDMSHTFGWYVALILQVAICIGLYCFRYEVLGILSMATMVAGNPRRMRTGLGYIGNPYRYMAKMHRKAQRMQGRDIGFRGLPRKYKSQEDGEKFDRDAESPRREPVDNGGRTERPSTYQTSVIKKREGTQSHSRPPEPKLETTGIKSISYYAPREITDNWRELWDKAEKPGRPKMEENIRRKKNESSEPMSRPDSLNGSNPEMREEAGASKASVNRPVSYQPESREQPGEKRDVVVEKHTKVQERPVSYHRVQEGGERTEPTGESNQRPSEQTERTSTRPISHQVISKDVQKDLPAADENKSLKDVPERPISHSSISQVKEKGEAIEGAEHETVVQQRPISQQTTTTEKRKHLEGEHTRKQDKVVHSRHPDKLQGKLGNMGKNKVTADAMESTDNPSSRPMSQPVRTEEGKIEDFKAGEMEPGHNT</sequence>
<feature type="compositionally biased region" description="Basic and acidic residues" evidence="1">
    <location>
        <begin position="621"/>
        <end position="631"/>
    </location>
</feature>
<feature type="region of interest" description="Disordered" evidence="1">
    <location>
        <begin position="536"/>
        <end position="796"/>
    </location>
</feature>
<organism evidence="3 4">
    <name type="scientific">Enterocloster bolteae (strain ATCC BAA-613 / DSM 15670 / CCUG 46953 / JCM 12243 / WAL 16351)</name>
    <name type="common">Clostridium bolteae</name>
    <dbReference type="NCBI Taxonomy" id="411902"/>
    <lineage>
        <taxon>Bacteria</taxon>
        <taxon>Bacillati</taxon>
        <taxon>Bacillota</taxon>
        <taxon>Clostridia</taxon>
        <taxon>Lachnospirales</taxon>
        <taxon>Lachnospiraceae</taxon>
        <taxon>Enterocloster</taxon>
    </lineage>
</organism>
<feature type="compositionally biased region" description="Basic and acidic residues" evidence="1">
    <location>
        <begin position="689"/>
        <end position="703"/>
    </location>
</feature>
<feature type="compositionally biased region" description="Polar residues" evidence="1">
    <location>
        <begin position="704"/>
        <end position="716"/>
    </location>
</feature>
<keyword evidence="2" id="KW-0472">Membrane</keyword>
<feature type="compositionally biased region" description="Basic and acidic residues" evidence="1">
    <location>
        <begin position="536"/>
        <end position="549"/>
    </location>
</feature>
<protein>
    <recommendedName>
        <fullName evidence="5">YtxH domain-containing protein</fullName>
    </recommendedName>
</protein>
<feature type="region of interest" description="Disordered" evidence="1">
    <location>
        <begin position="449"/>
        <end position="516"/>
    </location>
</feature>
<dbReference type="HOGENOM" id="CLU_356702_0_0_9"/>
<dbReference type="Proteomes" id="UP000005396">
    <property type="component" value="Unassembled WGS sequence"/>
</dbReference>
<feature type="transmembrane region" description="Helical" evidence="2">
    <location>
        <begin position="91"/>
        <end position="110"/>
    </location>
</feature>
<feature type="compositionally biased region" description="Basic and acidic residues" evidence="1">
    <location>
        <begin position="456"/>
        <end position="484"/>
    </location>
</feature>
<feature type="transmembrane region" description="Helical" evidence="2">
    <location>
        <begin position="377"/>
        <end position="396"/>
    </location>
</feature>
<feature type="compositionally biased region" description="Basic and acidic residues" evidence="1">
    <location>
        <begin position="717"/>
        <end position="744"/>
    </location>
</feature>
<feature type="transmembrane region" description="Helical" evidence="2">
    <location>
        <begin position="131"/>
        <end position="153"/>
    </location>
</feature>